<accession>A0ABS2PFT9</accession>
<dbReference type="RefSeq" id="WP_204699045.1">
    <property type="nucleotide sequence ID" value="NZ_JAFBEC010000011.1"/>
</dbReference>
<dbReference type="EMBL" id="JAFBEC010000011">
    <property type="protein sequence ID" value="MBM7634299.1"/>
    <property type="molecule type" value="Genomic_DNA"/>
</dbReference>
<comment type="caution">
    <text evidence="1">The sequence shown here is derived from an EMBL/GenBank/DDBJ whole genome shotgun (WGS) entry which is preliminary data.</text>
</comment>
<evidence type="ECO:0000313" key="1">
    <source>
        <dbReference type="EMBL" id="MBM7634299.1"/>
    </source>
</evidence>
<sequence length="170" mass="18936">MRKFIMSVTSAVALFGVMNFNGEEVEALEMVNDTARYNQTISDPFNVPWSHDIYYAAGQYYTNNSGGGITLETFFSDLGYDGPMTYASELLWSNVLTGGDQRARIQDRYGPVQGDWIGPSFEVMRAREATPSLTYNSSSVSSGLQVQHTHTLFGTEGWSDNVSEQSTFNY</sequence>
<protein>
    <submittedName>
        <fullName evidence="1">Uncharacterized protein</fullName>
    </submittedName>
</protein>
<organism evidence="1 2">
    <name type="scientific">Geomicrobium sediminis</name>
    <dbReference type="NCBI Taxonomy" id="1347788"/>
    <lineage>
        <taxon>Bacteria</taxon>
        <taxon>Bacillati</taxon>
        <taxon>Bacillota</taxon>
        <taxon>Bacilli</taxon>
        <taxon>Bacillales</taxon>
        <taxon>Geomicrobium</taxon>
    </lineage>
</organism>
<gene>
    <name evidence="1" type="ORF">JOD17_003401</name>
</gene>
<reference evidence="1 2" key="1">
    <citation type="submission" date="2021-01" db="EMBL/GenBank/DDBJ databases">
        <title>Genomic Encyclopedia of Type Strains, Phase IV (KMG-IV): sequencing the most valuable type-strain genomes for metagenomic binning, comparative biology and taxonomic classification.</title>
        <authorList>
            <person name="Goeker M."/>
        </authorList>
    </citation>
    <scope>NUCLEOTIDE SEQUENCE [LARGE SCALE GENOMIC DNA]</scope>
    <source>
        <strain evidence="1 2">DSM 25540</strain>
    </source>
</reference>
<keyword evidence="2" id="KW-1185">Reference proteome</keyword>
<name>A0ABS2PFT9_9BACL</name>
<proteinExistence type="predicted"/>
<evidence type="ECO:0000313" key="2">
    <source>
        <dbReference type="Proteomes" id="UP000741863"/>
    </source>
</evidence>
<dbReference type="Proteomes" id="UP000741863">
    <property type="component" value="Unassembled WGS sequence"/>
</dbReference>